<organism evidence="1 2">
    <name type="scientific">Stylosanthes scabra</name>
    <dbReference type="NCBI Taxonomy" id="79078"/>
    <lineage>
        <taxon>Eukaryota</taxon>
        <taxon>Viridiplantae</taxon>
        <taxon>Streptophyta</taxon>
        <taxon>Embryophyta</taxon>
        <taxon>Tracheophyta</taxon>
        <taxon>Spermatophyta</taxon>
        <taxon>Magnoliopsida</taxon>
        <taxon>eudicotyledons</taxon>
        <taxon>Gunneridae</taxon>
        <taxon>Pentapetalae</taxon>
        <taxon>rosids</taxon>
        <taxon>fabids</taxon>
        <taxon>Fabales</taxon>
        <taxon>Fabaceae</taxon>
        <taxon>Papilionoideae</taxon>
        <taxon>50 kb inversion clade</taxon>
        <taxon>dalbergioids sensu lato</taxon>
        <taxon>Dalbergieae</taxon>
        <taxon>Pterocarpus clade</taxon>
        <taxon>Stylosanthes</taxon>
    </lineage>
</organism>
<name>A0ABU6V388_9FABA</name>
<accession>A0ABU6V388</accession>
<dbReference type="EMBL" id="JASCZI010151047">
    <property type="protein sequence ID" value="MED6167809.1"/>
    <property type="molecule type" value="Genomic_DNA"/>
</dbReference>
<gene>
    <name evidence="1" type="ORF">PIB30_006089</name>
</gene>
<protein>
    <submittedName>
        <fullName evidence="1">Uncharacterized protein</fullName>
    </submittedName>
</protein>
<reference evidence="1 2" key="1">
    <citation type="journal article" date="2023" name="Plants (Basel)">
        <title>Bridging the Gap: Combining Genomics and Transcriptomics Approaches to Understand Stylosanthes scabra, an Orphan Legume from the Brazilian Caatinga.</title>
        <authorList>
            <person name="Ferreira-Neto J.R.C."/>
            <person name="da Silva M.D."/>
            <person name="Binneck E."/>
            <person name="de Melo N.F."/>
            <person name="da Silva R.H."/>
            <person name="de Melo A.L.T.M."/>
            <person name="Pandolfi V."/>
            <person name="Bustamante F.O."/>
            <person name="Brasileiro-Vidal A.C."/>
            <person name="Benko-Iseppon A.M."/>
        </authorList>
    </citation>
    <scope>NUCLEOTIDE SEQUENCE [LARGE SCALE GENOMIC DNA]</scope>
    <source>
        <tissue evidence="1">Leaves</tissue>
    </source>
</reference>
<evidence type="ECO:0000313" key="2">
    <source>
        <dbReference type="Proteomes" id="UP001341840"/>
    </source>
</evidence>
<proteinExistence type="predicted"/>
<keyword evidence="2" id="KW-1185">Reference proteome</keyword>
<dbReference type="Proteomes" id="UP001341840">
    <property type="component" value="Unassembled WGS sequence"/>
</dbReference>
<comment type="caution">
    <text evidence="1">The sequence shown here is derived from an EMBL/GenBank/DDBJ whole genome shotgun (WGS) entry which is preliminary data.</text>
</comment>
<sequence>MVPKKPQRRPLIAQRMENLLKEACNELQIPHPIYRNISKTFRDGRILHCHLATIVPSSSRKALVQCGRFSLDPKSSMEDAVAFASEP</sequence>
<evidence type="ECO:0000313" key="1">
    <source>
        <dbReference type="EMBL" id="MED6167809.1"/>
    </source>
</evidence>